<comment type="caution">
    <text evidence="4">The sequence shown here is derived from an EMBL/GenBank/DDBJ whole genome shotgun (WGS) entry which is preliminary data.</text>
</comment>
<dbReference type="OrthoDB" id="9807112at2"/>
<dbReference type="InterPro" id="IPR002641">
    <property type="entry name" value="PNPLA_dom"/>
</dbReference>
<organism evidence="4 5">
    <name type="scientific">Clostridium paraputrificum</name>
    <dbReference type="NCBI Taxonomy" id="29363"/>
    <lineage>
        <taxon>Bacteria</taxon>
        <taxon>Bacillati</taxon>
        <taxon>Bacillota</taxon>
        <taxon>Clostridia</taxon>
        <taxon>Eubacteriales</taxon>
        <taxon>Clostridiaceae</taxon>
        <taxon>Clostridium</taxon>
    </lineage>
</organism>
<feature type="short sequence motif" description="GXSXG" evidence="2">
    <location>
        <begin position="42"/>
        <end position="46"/>
    </location>
</feature>
<dbReference type="AlphaFoldDB" id="A0A174RNC9"/>
<dbReference type="Proteomes" id="UP000092714">
    <property type="component" value="Unassembled WGS sequence"/>
</dbReference>
<dbReference type="RefSeq" id="WP_051196073.1">
    <property type="nucleotide sequence ID" value="NZ_CABHIH010000001.1"/>
</dbReference>
<evidence type="ECO:0000259" key="3">
    <source>
        <dbReference type="PROSITE" id="PS51635"/>
    </source>
</evidence>
<dbReference type="EMBL" id="MAPZ01000009">
    <property type="protein sequence ID" value="OBY12369.1"/>
    <property type="molecule type" value="Genomic_DNA"/>
</dbReference>
<evidence type="ECO:0000256" key="1">
    <source>
        <dbReference type="ARBA" id="ARBA00023098"/>
    </source>
</evidence>
<evidence type="ECO:0000313" key="5">
    <source>
        <dbReference type="Proteomes" id="UP000092714"/>
    </source>
</evidence>
<feature type="active site" description="Proton acceptor" evidence="2">
    <location>
        <position position="168"/>
    </location>
</feature>
<dbReference type="Pfam" id="PF01734">
    <property type="entry name" value="Patatin"/>
    <property type="match status" value="1"/>
</dbReference>
<feature type="domain" description="PNPLA" evidence="3">
    <location>
        <begin position="7"/>
        <end position="181"/>
    </location>
</feature>
<evidence type="ECO:0000313" key="4">
    <source>
        <dbReference type="EMBL" id="OBY12369.1"/>
    </source>
</evidence>
<dbReference type="GO" id="GO:0016787">
    <property type="term" value="F:hydrolase activity"/>
    <property type="evidence" value="ECO:0007669"/>
    <property type="project" value="UniProtKB-UniRule"/>
</dbReference>
<dbReference type="PROSITE" id="PS51635">
    <property type="entry name" value="PNPLA"/>
    <property type="match status" value="1"/>
</dbReference>
<dbReference type="GeneID" id="42777842"/>
<dbReference type="eggNOG" id="COG3621">
    <property type="taxonomic scope" value="Bacteria"/>
</dbReference>
<keyword evidence="2" id="KW-0378">Hydrolase</keyword>
<proteinExistence type="predicted"/>
<keyword evidence="5" id="KW-1185">Reference proteome</keyword>
<dbReference type="PANTHER" id="PTHR24138:SF10">
    <property type="entry name" value="PHOSPHOLIPASE A2"/>
    <property type="match status" value="1"/>
</dbReference>
<dbReference type="InterPro" id="IPR047156">
    <property type="entry name" value="Teg/CotR/CapV-like"/>
</dbReference>
<reference evidence="4 5" key="1">
    <citation type="submission" date="2016-06" db="EMBL/GenBank/DDBJ databases">
        <authorList>
            <person name="Kjaerup R.B."/>
            <person name="Dalgaard T.S."/>
            <person name="Juul-Madsen H.R."/>
        </authorList>
    </citation>
    <scope>NUCLEOTIDE SEQUENCE [LARGE SCALE GENOMIC DNA]</scope>
    <source>
        <strain evidence="4 5">373-A1</strain>
    </source>
</reference>
<feature type="short sequence motif" description="GXGXXG" evidence="2">
    <location>
        <begin position="11"/>
        <end position="16"/>
    </location>
</feature>
<feature type="short sequence motif" description="DGA/G" evidence="2">
    <location>
        <begin position="168"/>
        <end position="170"/>
    </location>
</feature>
<sequence>MSTFRIISFDGGGIKGALSTRILKRLYLDNPNLLKKTNLFAGTSTGALIALSLAYGFNGKEIDDIYCYKNIKNIFSPKRFNLLHPRYKDKSLKNFIESTISKEATLNDLQKYVFIPAFHLKGVNQDHWQGVFFNNLTKNITSNERLVDVALASSAAPTYFPSHKNYIDGGVLTNSPAIASLITVLHNMKGKYTLDDFKVLSIGTGITPKKISSNTKNWGVLQWAIKPFSKVKLPLISVLLNDDAALEDLYCSELLGDNYLRINPILLEDIEIDDYTKVPLLKLTADNYNYEKANKFIREQFLE</sequence>
<dbReference type="SMR" id="A0A174RNC9"/>
<gene>
    <name evidence="4" type="ORF">CP373A1_01885</name>
</gene>
<dbReference type="PANTHER" id="PTHR24138">
    <property type="entry name" value="INTRACELLLAR PHOSPHOLIPASE A FAMILY"/>
    <property type="match status" value="1"/>
</dbReference>
<keyword evidence="2" id="KW-0442">Lipid degradation</keyword>
<name>A0A174RNC9_9CLOT</name>
<accession>A0A174RNC9</accession>
<protein>
    <recommendedName>
        <fullName evidence="3">PNPLA domain-containing protein</fullName>
    </recommendedName>
</protein>
<keyword evidence="1 2" id="KW-0443">Lipid metabolism</keyword>
<feature type="active site" description="Nucleophile" evidence="2">
    <location>
        <position position="44"/>
    </location>
</feature>
<dbReference type="InterPro" id="IPR016035">
    <property type="entry name" value="Acyl_Trfase/lysoPLipase"/>
</dbReference>
<evidence type="ECO:0000256" key="2">
    <source>
        <dbReference type="PROSITE-ProRule" id="PRU01161"/>
    </source>
</evidence>
<dbReference type="Gene3D" id="3.40.1090.10">
    <property type="entry name" value="Cytosolic phospholipase A2 catalytic domain"/>
    <property type="match status" value="1"/>
</dbReference>
<dbReference type="SUPFAM" id="SSF52151">
    <property type="entry name" value="FabD/lysophospholipase-like"/>
    <property type="match status" value="1"/>
</dbReference>
<dbReference type="GO" id="GO:0016042">
    <property type="term" value="P:lipid catabolic process"/>
    <property type="evidence" value="ECO:0007669"/>
    <property type="project" value="UniProtKB-UniRule"/>
</dbReference>